<keyword evidence="8" id="KW-0630">Potassium</keyword>
<feature type="transmembrane region" description="Helical" evidence="13">
    <location>
        <begin position="91"/>
        <end position="114"/>
    </location>
</feature>
<dbReference type="InterPro" id="IPR036721">
    <property type="entry name" value="RCK_C_sf"/>
</dbReference>
<feature type="transmembrane region" description="Helical" evidence="13">
    <location>
        <begin position="157"/>
        <end position="177"/>
    </location>
</feature>
<dbReference type="InterPro" id="IPR038770">
    <property type="entry name" value="Na+/solute_symporter_sf"/>
</dbReference>
<feature type="transmembrane region" description="Helical" evidence="13">
    <location>
        <begin position="379"/>
        <end position="398"/>
    </location>
</feature>
<dbReference type="EMBL" id="JBHUDO010000003">
    <property type="protein sequence ID" value="MFD1646827.1"/>
    <property type="molecule type" value="Genomic_DNA"/>
</dbReference>
<proteinExistence type="predicted"/>
<keyword evidence="11" id="KW-0406">Ion transport</keyword>
<feature type="transmembrane region" description="Helical" evidence="13">
    <location>
        <begin position="120"/>
        <end position="145"/>
    </location>
</feature>
<evidence type="ECO:0000256" key="12">
    <source>
        <dbReference type="ARBA" id="ARBA00023136"/>
    </source>
</evidence>
<feature type="transmembrane region" description="Helical" evidence="13">
    <location>
        <begin position="7"/>
        <end position="25"/>
    </location>
</feature>
<dbReference type="PANTHER" id="PTHR32507">
    <property type="entry name" value="NA(+)/H(+) ANTIPORTER 1"/>
    <property type="match status" value="1"/>
</dbReference>
<dbReference type="Gene3D" id="3.40.50.720">
    <property type="entry name" value="NAD(P)-binding Rossmann-like Domain"/>
    <property type="match status" value="1"/>
</dbReference>
<dbReference type="Gene3D" id="1.20.1530.20">
    <property type="match status" value="1"/>
</dbReference>
<dbReference type="SUPFAM" id="SSF51735">
    <property type="entry name" value="NAD(P)-binding Rossmann-fold domains"/>
    <property type="match status" value="1"/>
</dbReference>
<evidence type="ECO:0000256" key="8">
    <source>
        <dbReference type="ARBA" id="ARBA00022958"/>
    </source>
</evidence>
<keyword evidence="5" id="KW-1003">Cell membrane</keyword>
<dbReference type="GO" id="GO:0015297">
    <property type="term" value="F:antiporter activity"/>
    <property type="evidence" value="ECO:0007669"/>
    <property type="project" value="UniProtKB-KW"/>
</dbReference>
<evidence type="ECO:0000259" key="14">
    <source>
        <dbReference type="PROSITE" id="PS51201"/>
    </source>
</evidence>
<dbReference type="AlphaFoldDB" id="A0ABD6DNB1"/>
<dbReference type="Proteomes" id="UP001597034">
    <property type="component" value="Unassembled WGS sequence"/>
</dbReference>
<feature type="transmembrane region" description="Helical" evidence="13">
    <location>
        <begin position="311"/>
        <end position="334"/>
    </location>
</feature>
<dbReference type="SUPFAM" id="SSF116726">
    <property type="entry name" value="TrkA C-terminal domain-like"/>
    <property type="match status" value="1"/>
</dbReference>
<dbReference type="InterPro" id="IPR003148">
    <property type="entry name" value="RCK_N"/>
</dbReference>
<dbReference type="Gene3D" id="3.30.70.1450">
    <property type="entry name" value="Regulator of K+ conductance, C-terminal domain"/>
    <property type="match status" value="1"/>
</dbReference>
<dbReference type="RefSeq" id="WP_256401098.1">
    <property type="nucleotide sequence ID" value="NZ_JANHJR010000003.1"/>
</dbReference>
<gene>
    <name evidence="16" type="ORF">ACFSBL_14140</name>
</gene>
<feature type="domain" description="RCK C-terminal" evidence="15">
    <location>
        <begin position="545"/>
        <end position="627"/>
    </location>
</feature>
<feature type="transmembrane region" description="Helical" evidence="13">
    <location>
        <begin position="59"/>
        <end position="79"/>
    </location>
</feature>
<protein>
    <submittedName>
        <fullName evidence="16">Cation:proton antiporter</fullName>
    </submittedName>
</protein>
<evidence type="ECO:0000256" key="2">
    <source>
        <dbReference type="ARBA" id="ARBA00004651"/>
    </source>
</evidence>
<dbReference type="PROSITE" id="PS51202">
    <property type="entry name" value="RCK_C"/>
    <property type="match status" value="1"/>
</dbReference>
<dbReference type="Pfam" id="PF02254">
    <property type="entry name" value="TrkA_N"/>
    <property type="match status" value="1"/>
</dbReference>
<keyword evidence="12 13" id="KW-0472">Membrane</keyword>
<evidence type="ECO:0000259" key="15">
    <source>
        <dbReference type="PROSITE" id="PS51202"/>
    </source>
</evidence>
<evidence type="ECO:0000256" key="3">
    <source>
        <dbReference type="ARBA" id="ARBA00022448"/>
    </source>
</evidence>
<dbReference type="InterPro" id="IPR036291">
    <property type="entry name" value="NAD(P)-bd_dom_sf"/>
</dbReference>
<evidence type="ECO:0000256" key="4">
    <source>
        <dbReference type="ARBA" id="ARBA00022449"/>
    </source>
</evidence>
<keyword evidence="7 13" id="KW-0812">Transmembrane</keyword>
<dbReference type="Pfam" id="PF02080">
    <property type="entry name" value="TrkA_C"/>
    <property type="match status" value="1"/>
</dbReference>
<comment type="caution">
    <text evidence="16">The sequence shown here is derived from an EMBL/GenBank/DDBJ whole genome shotgun (WGS) entry which is preliminary data.</text>
</comment>
<dbReference type="PROSITE" id="PS51201">
    <property type="entry name" value="RCK_N"/>
    <property type="match status" value="1"/>
</dbReference>
<sequence length="631" mass="66931">MSVAIDIIRIVITIMGIGVAAQVLADRLQVPSVLFLIVSGVLVGPEGLGLVDPDIFGDALPAIVGLSVAIIVFEGAFHLHVNRLREAPTETLRLVTLGALLSLVGTAVIVRFALSTSWDVALLVGALLVATGPTVITPIMDVVPVRERVATTLETEGVVNDVTAAILALVMFEYVLLGSSGLPTLVQKFTVRLGLGILVGCAVAAVVWYLLNHVSLSVENAPQNARLIVLIAAIGMYGLAEIVATEVGIAGELGSESGIAAVAAGGFVLGNVPLPYREQIEQFKGDITLIVLTFVFISLASLLTLDDFLALGLGGVVAVVAIAGVVRPALVLLCTVGDRFTVEERLYLSAIGPRGIIPASVATLFALELRPQNPEAATTLVGAVFLVIFATVVFEGGLARHIAQRLNVIPMRAIIVGGGRVGRALAERLEDRGEEVLILDTDEEAVERLRRDGFSVRHGDGTQREVLEKAGADNAKVIAAATANDEGNLLIGQLAKNRFDVDTVVARVNSPDNVEAFENLDIEAISSGMSIAWSMDNVIERPGIARWMTELDREGDVQEVEVTTDRIVGMSVSELQAALPEDCHLALITRDENNRLPHADDIVTHGDHLTFIGRKEAVREALEYCNSSNLS</sequence>
<evidence type="ECO:0000256" key="9">
    <source>
        <dbReference type="ARBA" id="ARBA00022989"/>
    </source>
</evidence>
<accession>A0ABD6DNB1</accession>
<evidence type="ECO:0000256" key="5">
    <source>
        <dbReference type="ARBA" id="ARBA00022475"/>
    </source>
</evidence>
<dbReference type="InterPro" id="IPR006037">
    <property type="entry name" value="RCK_C"/>
</dbReference>
<evidence type="ECO:0000256" key="10">
    <source>
        <dbReference type="ARBA" id="ARBA00023027"/>
    </source>
</evidence>
<feature type="transmembrane region" description="Helical" evidence="13">
    <location>
        <begin position="287"/>
        <end position="305"/>
    </location>
</feature>
<feature type="transmembrane region" description="Helical" evidence="13">
    <location>
        <begin position="189"/>
        <end position="211"/>
    </location>
</feature>
<name>A0ABD6DNB1_9EURY</name>
<keyword evidence="9 13" id="KW-1133">Transmembrane helix</keyword>
<keyword evidence="6" id="KW-0633">Potassium transport</keyword>
<keyword evidence="17" id="KW-1185">Reference proteome</keyword>
<dbReference type="GO" id="GO:0005886">
    <property type="term" value="C:plasma membrane"/>
    <property type="evidence" value="ECO:0007669"/>
    <property type="project" value="UniProtKB-SubCell"/>
</dbReference>
<dbReference type="PRINTS" id="PR00335">
    <property type="entry name" value="KUPTAKETRKA"/>
</dbReference>
<dbReference type="InterPro" id="IPR006153">
    <property type="entry name" value="Cation/H_exchanger_TM"/>
</dbReference>
<feature type="transmembrane region" description="Helical" evidence="13">
    <location>
        <begin position="257"/>
        <end position="275"/>
    </location>
</feature>
<evidence type="ECO:0000313" key="16">
    <source>
        <dbReference type="EMBL" id="MFD1646827.1"/>
    </source>
</evidence>
<keyword evidence="4" id="KW-0050">Antiport</keyword>
<evidence type="ECO:0000256" key="7">
    <source>
        <dbReference type="ARBA" id="ARBA00022692"/>
    </source>
</evidence>
<evidence type="ECO:0000256" key="6">
    <source>
        <dbReference type="ARBA" id="ARBA00022538"/>
    </source>
</evidence>
<keyword evidence="10" id="KW-0520">NAD</keyword>
<feature type="domain" description="RCK N-terminal" evidence="14">
    <location>
        <begin position="410"/>
        <end position="526"/>
    </location>
</feature>
<comment type="subcellular location">
    <subcellularLocation>
        <location evidence="2">Cell membrane</location>
        <topology evidence="2">Multi-pass membrane protein</topology>
    </subcellularLocation>
</comment>
<feature type="transmembrane region" description="Helical" evidence="13">
    <location>
        <begin position="346"/>
        <end position="367"/>
    </location>
</feature>
<keyword evidence="3" id="KW-0813">Transport</keyword>
<evidence type="ECO:0000256" key="11">
    <source>
        <dbReference type="ARBA" id="ARBA00023065"/>
    </source>
</evidence>
<dbReference type="GO" id="GO:0006813">
    <property type="term" value="P:potassium ion transport"/>
    <property type="evidence" value="ECO:0007669"/>
    <property type="project" value="UniProtKB-KW"/>
</dbReference>
<evidence type="ECO:0000256" key="13">
    <source>
        <dbReference type="SAM" id="Phobius"/>
    </source>
</evidence>
<dbReference type="PANTHER" id="PTHR32507:SF0">
    <property type="entry name" value="NA(+)_H(+) ANTIPORTER 2-RELATED"/>
    <property type="match status" value="1"/>
</dbReference>
<dbReference type="InterPro" id="IPR006036">
    <property type="entry name" value="K_uptake_TrkA"/>
</dbReference>
<comment type="function">
    <text evidence="1">Part of a potassium transport system.</text>
</comment>
<evidence type="ECO:0000256" key="1">
    <source>
        <dbReference type="ARBA" id="ARBA00003660"/>
    </source>
</evidence>
<feature type="transmembrane region" description="Helical" evidence="13">
    <location>
        <begin position="227"/>
        <end position="251"/>
    </location>
</feature>
<evidence type="ECO:0000313" key="17">
    <source>
        <dbReference type="Proteomes" id="UP001597034"/>
    </source>
</evidence>
<dbReference type="Pfam" id="PF00999">
    <property type="entry name" value="Na_H_Exchanger"/>
    <property type="match status" value="1"/>
</dbReference>
<reference evidence="16 17" key="1">
    <citation type="journal article" date="2019" name="Int. J. Syst. Evol. Microbiol.">
        <title>The Global Catalogue of Microorganisms (GCM) 10K type strain sequencing project: providing services to taxonomists for standard genome sequencing and annotation.</title>
        <authorList>
            <consortium name="The Broad Institute Genomics Platform"/>
            <consortium name="The Broad Institute Genome Sequencing Center for Infectious Disease"/>
            <person name="Wu L."/>
            <person name="Ma J."/>
        </authorList>
    </citation>
    <scope>NUCLEOTIDE SEQUENCE [LARGE SCALE GENOMIC DNA]</scope>
    <source>
        <strain evidence="16 17">CGMCC 1.10390</strain>
    </source>
</reference>
<organism evidence="16 17">
    <name type="scientific">Haloarchaeobius litoreus</name>
    <dbReference type="NCBI Taxonomy" id="755306"/>
    <lineage>
        <taxon>Archaea</taxon>
        <taxon>Methanobacteriati</taxon>
        <taxon>Methanobacteriota</taxon>
        <taxon>Stenosarchaea group</taxon>
        <taxon>Halobacteria</taxon>
        <taxon>Halobacteriales</taxon>
        <taxon>Halorubellaceae</taxon>
        <taxon>Haloarchaeobius</taxon>
    </lineage>
</organism>